<evidence type="ECO:0000259" key="4">
    <source>
        <dbReference type="Pfam" id="PF07992"/>
    </source>
</evidence>
<evidence type="ECO:0000256" key="2">
    <source>
        <dbReference type="ARBA" id="ARBA00023002"/>
    </source>
</evidence>
<dbReference type="Pfam" id="PF07992">
    <property type="entry name" value="Pyr_redox_2"/>
    <property type="match status" value="1"/>
</dbReference>
<accession>A0A078MUR1</accession>
<sequence>MDDTGTDSYDVVVAGGGIAGLTTALVLGRGRRRVAVVDAGSPRNSAAGHVHGYPGREGMPPRDLIAEVRREAAGYGVQLVRGTVASAQVPDAGPGEVRLEDGRRLAFRHLVLATGLRDVIPDLAGAAERWGRDLLQCPYCHGWETADRPLAVLGTAESSIQQALLVSTLSDDVTLIVQPGLEPDAEALDKLQVMGVDVVRGAARALKAPNDALAAVVLEDGREVPCEAVFCEPGADASSALVEDLGCALNEDGTIDTNSLGATSVSRVWAAGNAADPARQVVTAAGDAYRMAVSLNAILLQEDVAERLAAPRQPAAP</sequence>
<comment type="catalytic activity">
    <reaction evidence="3">
        <text>[thioredoxin]-dithiol + NADP(+) = [thioredoxin]-disulfide + NADPH + H(+)</text>
        <dbReference type="Rhea" id="RHEA:20345"/>
        <dbReference type="Rhea" id="RHEA-COMP:10698"/>
        <dbReference type="Rhea" id="RHEA-COMP:10700"/>
        <dbReference type="ChEBI" id="CHEBI:15378"/>
        <dbReference type="ChEBI" id="CHEBI:29950"/>
        <dbReference type="ChEBI" id="CHEBI:50058"/>
        <dbReference type="ChEBI" id="CHEBI:57783"/>
        <dbReference type="ChEBI" id="CHEBI:58349"/>
        <dbReference type="EC" id="1.8.1.9"/>
    </reaction>
</comment>
<name>A0A078MUR1_9MICC</name>
<feature type="domain" description="FAD/NAD(P)-binding" evidence="4">
    <location>
        <begin position="9"/>
        <end position="285"/>
    </location>
</feature>
<dbReference type="SUPFAM" id="SSF51905">
    <property type="entry name" value="FAD/NAD(P)-binding domain"/>
    <property type="match status" value="1"/>
</dbReference>
<reference evidence="5" key="1">
    <citation type="submission" date="2014-07" db="EMBL/GenBank/DDBJ databases">
        <authorList>
            <person name="Urmite Genomes Urmite Genomes"/>
        </authorList>
    </citation>
    <scope>NUCLEOTIDE SEQUENCE</scope>
    <source>
        <strain evidence="5">11W110_air</strain>
    </source>
</reference>
<dbReference type="PRINTS" id="PR00368">
    <property type="entry name" value="FADPNR"/>
</dbReference>
<dbReference type="EMBL" id="LN483071">
    <property type="protein sequence ID" value="CEA09177.1"/>
    <property type="molecule type" value="Genomic_DNA"/>
</dbReference>
<dbReference type="GO" id="GO:0004791">
    <property type="term" value="F:thioredoxin-disulfide reductase (NADPH) activity"/>
    <property type="evidence" value="ECO:0007669"/>
    <property type="project" value="UniProtKB-EC"/>
</dbReference>
<dbReference type="PRINTS" id="PR00469">
    <property type="entry name" value="PNDRDTASEII"/>
</dbReference>
<keyword evidence="1" id="KW-0285">Flavoprotein</keyword>
<gene>
    <name evidence="5" type="primary">trxB_3</name>
    <name evidence="5" type="ORF">BN1051_02544</name>
</gene>
<dbReference type="InterPro" id="IPR023753">
    <property type="entry name" value="FAD/NAD-binding_dom"/>
</dbReference>
<evidence type="ECO:0000313" key="5">
    <source>
        <dbReference type="EMBL" id="CEA09177.1"/>
    </source>
</evidence>
<keyword evidence="2" id="KW-0560">Oxidoreductase</keyword>
<proteinExistence type="predicted"/>
<dbReference type="InterPro" id="IPR036188">
    <property type="entry name" value="FAD/NAD-bd_sf"/>
</dbReference>
<dbReference type="PANTHER" id="PTHR48105">
    <property type="entry name" value="THIOREDOXIN REDUCTASE 1-RELATED-RELATED"/>
    <property type="match status" value="1"/>
</dbReference>
<evidence type="ECO:0000256" key="1">
    <source>
        <dbReference type="ARBA" id="ARBA00022630"/>
    </source>
</evidence>
<protein>
    <submittedName>
        <fullName evidence="5">Thioredoxin reductase</fullName>
    </submittedName>
</protein>
<dbReference type="PATRIC" id="fig|1461584.3.peg.2516"/>
<organism evidence="5">
    <name type="scientific">Arthrobacter saudimassiliensis</name>
    <dbReference type="NCBI Taxonomy" id="1461584"/>
    <lineage>
        <taxon>Bacteria</taxon>
        <taxon>Bacillati</taxon>
        <taxon>Actinomycetota</taxon>
        <taxon>Actinomycetes</taxon>
        <taxon>Micrococcales</taxon>
        <taxon>Micrococcaceae</taxon>
        <taxon>Arthrobacter</taxon>
    </lineage>
</organism>
<evidence type="ECO:0000256" key="3">
    <source>
        <dbReference type="ARBA" id="ARBA00048132"/>
    </source>
</evidence>
<dbReference type="AlphaFoldDB" id="A0A078MUR1"/>
<dbReference type="Gene3D" id="3.50.50.60">
    <property type="entry name" value="FAD/NAD(P)-binding domain"/>
    <property type="match status" value="2"/>
</dbReference>
<dbReference type="InterPro" id="IPR050097">
    <property type="entry name" value="Ferredoxin-NADP_redctase_2"/>
</dbReference>